<comment type="caution">
    <text evidence="2">The sequence shown here is derived from an EMBL/GenBank/DDBJ whole genome shotgun (WGS) entry which is preliminary data.</text>
</comment>
<dbReference type="Proteomes" id="UP000317422">
    <property type="component" value="Unassembled WGS sequence"/>
</dbReference>
<dbReference type="RefSeq" id="WP_246062509.1">
    <property type="nucleotide sequence ID" value="NZ_VFQC01000003.1"/>
</dbReference>
<name>A0A543N7F2_9ACTN</name>
<dbReference type="InterPro" id="IPR043917">
    <property type="entry name" value="DUF5753"/>
</dbReference>
<evidence type="ECO:0000313" key="3">
    <source>
        <dbReference type="Proteomes" id="UP000317422"/>
    </source>
</evidence>
<keyword evidence="3" id="KW-1185">Reference proteome</keyword>
<sequence>MERRATVIQDYTPLVVPGILQTEDYARATIQAVSRTVSEEEAAARAHGRVKRQEILSGDHPPSLSAVIDEAVLRRRLGSPETMRGQLDHLWNVAGWRYGEVLVIPTGGWNHPGLEGMFRLLKVPETEDGTILYQEAGAMGGVSIDPALVEEHIALMSDLRGLALPPSSHVP</sequence>
<evidence type="ECO:0000259" key="1">
    <source>
        <dbReference type="Pfam" id="PF19054"/>
    </source>
</evidence>
<dbReference type="Pfam" id="PF19054">
    <property type="entry name" value="DUF5753"/>
    <property type="match status" value="1"/>
</dbReference>
<feature type="domain" description="DUF5753" evidence="1">
    <location>
        <begin position="1"/>
        <end position="167"/>
    </location>
</feature>
<gene>
    <name evidence="2" type="ORF">FHX37_4490</name>
</gene>
<accession>A0A543N7F2</accession>
<proteinExistence type="predicted"/>
<dbReference type="EMBL" id="VFQC01000003">
    <property type="protein sequence ID" value="TQN27761.1"/>
    <property type="molecule type" value="Genomic_DNA"/>
</dbReference>
<protein>
    <recommendedName>
        <fullName evidence="1">DUF5753 domain-containing protein</fullName>
    </recommendedName>
</protein>
<reference evidence="2 3" key="1">
    <citation type="submission" date="2019-06" db="EMBL/GenBank/DDBJ databases">
        <title>Sequencing the genomes of 1000 actinobacteria strains.</title>
        <authorList>
            <person name="Klenk H.-P."/>
        </authorList>
    </citation>
    <scope>NUCLEOTIDE SEQUENCE [LARGE SCALE GENOMIC DNA]</scope>
    <source>
        <strain evidence="2 3">DSM 45015</strain>
    </source>
</reference>
<organism evidence="2 3">
    <name type="scientific">Haloactinospora alba</name>
    <dbReference type="NCBI Taxonomy" id="405555"/>
    <lineage>
        <taxon>Bacteria</taxon>
        <taxon>Bacillati</taxon>
        <taxon>Actinomycetota</taxon>
        <taxon>Actinomycetes</taxon>
        <taxon>Streptosporangiales</taxon>
        <taxon>Nocardiopsidaceae</taxon>
        <taxon>Haloactinospora</taxon>
    </lineage>
</organism>
<evidence type="ECO:0000313" key="2">
    <source>
        <dbReference type="EMBL" id="TQN27761.1"/>
    </source>
</evidence>
<dbReference type="AlphaFoldDB" id="A0A543N7F2"/>